<accession>A0A242WCK6</accession>
<dbReference type="EMBL" id="NFCF01000055">
    <property type="protein sequence ID" value="OTW51983.1"/>
    <property type="molecule type" value="Genomic_DNA"/>
</dbReference>
<reference evidence="1 2" key="1">
    <citation type="submission" date="2016-10" db="EMBL/GenBank/DDBJ databases">
        <title>Comparative genomics of Bacillus thuringiensis reveals a path to pathogens against multiple invertebrate hosts.</title>
        <authorList>
            <person name="Zheng J."/>
            <person name="Gao Q."/>
            <person name="Liu H."/>
            <person name="Peng D."/>
            <person name="Ruan L."/>
            <person name="Sun M."/>
        </authorList>
    </citation>
    <scope>NUCLEOTIDE SEQUENCE [LARGE SCALE GENOMIC DNA]</scope>
    <source>
        <strain evidence="1">BGSC 4AC1</strain>
    </source>
</reference>
<dbReference type="AlphaFoldDB" id="A0A242WCK6"/>
<evidence type="ECO:0000313" key="2">
    <source>
        <dbReference type="Proteomes" id="UP000195152"/>
    </source>
</evidence>
<evidence type="ECO:0000313" key="1">
    <source>
        <dbReference type="EMBL" id="OTW51983.1"/>
    </source>
</evidence>
<gene>
    <name evidence="1" type="ORF">BK699_06020</name>
</gene>
<protein>
    <submittedName>
        <fullName evidence="1">Uncharacterized protein</fullName>
    </submittedName>
</protein>
<dbReference type="Proteomes" id="UP000195152">
    <property type="component" value="Unassembled WGS sequence"/>
</dbReference>
<name>A0A242WCK6_BACTU</name>
<organism evidence="1 2">
    <name type="scientific">Bacillus thuringiensis serovar mexicanensis</name>
    <dbReference type="NCBI Taxonomy" id="180868"/>
    <lineage>
        <taxon>Bacteria</taxon>
        <taxon>Bacillati</taxon>
        <taxon>Bacillota</taxon>
        <taxon>Bacilli</taxon>
        <taxon>Bacillales</taxon>
        <taxon>Bacillaceae</taxon>
        <taxon>Bacillus</taxon>
        <taxon>Bacillus cereus group</taxon>
    </lineage>
</organism>
<dbReference type="RefSeq" id="WP_000386587.1">
    <property type="nucleotide sequence ID" value="NZ_NFCF01000055.1"/>
</dbReference>
<comment type="caution">
    <text evidence="1">The sequence shown here is derived from an EMBL/GenBank/DDBJ whole genome shotgun (WGS) entry which is preliminary data.</text>
</comment>
<sequence>MDYSIQELAEKIHHHKTKQYFEEVLSSFENGNYRSSVVMLYTVVICDLVFKLSDLKEIHNDKKAEKILGDLEVEKEENPVSPAWETQLIEKSFKEAKILENDVYTHIETLKKYRNLSAHPVLNSMDILYRPNKEQAESLIKNMLEGLLTKHPLFTKNVFAPFMEEVERIKNDFSNKEKFGVYLDSKFFVHFNKELTEYMFKNLWKLVFKSNGDREKNNRQVNYDVLLIMYKKYEDILVEFIKKESAFFSDFLDEKAIISKLIDFLSRYAKVYDLLKPHAQGELQNRVKEEKAWKVRGIFLSDSLKDHFKYVDSSIHSQSFTMFNQPYIKNYLLTNQDIVFLREMAEREGVIEEFYDLMISHYYHSGGFDEADITFNKCIEPFYKDFNKEQFEVLLKEINSNPQCYNGRYSSRNKVLLGKAKELMPDIDVQIKYANIFGE</sequence>
<proteinExistence type="predicted"/>